<gene>
    <name evidence="2" type="ORF">J2Z69_001887</name>
</gene>
<protein>
    <submittedName>
        <fullName evidence="2">Uncharacterized protein</fullName>
    </submittedName>
</protein>
<name>A0ABS4JGK7_9BACL</name>
<reference evidence="2 3" key="1">
    <citation type="submission" date="2021-03" db="EMBL/GenBank/DDBJ databases">
        <title>Genomic Encyclopedia of Type Strains, Phase IV (KMG-IV): sequencing the most valuable type-strain genomes for metagenomic binning, comparative biology and taxonomic classification.</title>
        <authorList>
            <person name="Goeker M."/>
        </authorList>
    </citation>
    <scope>NUCLEOTIDE SEQUENCE [LARGE SCALE GENOMIC DNA]</scope>
    <source>
        <strain evidence="2 3">DSM 26806</strain>
    </source>
</reference>
<sequence>MKRKWTSSEKTMITGGLRLAGIFILTGILLLGMRYNIIRLN</sequence>
<dbReference type="Proteomes" id="UP001519288">
    <property type="component" value="Unassembled WGS sequence"/>
</dbReference>
<evidence type="ECO:0000313" key="2">
    <source>
        <dbReference type="EMBL" id="MBP2000856.1"/>
    </source>
</evidence>
<proteinExistence type="predicted"/>
<keyword evidence="1" id="KW-1133">Transmembrane helix</keyword>
<feature type="transmembrane region" description="Helical" evidence="1">
    <location>
        <begin position="12"/>
        <end position="33"/>
    </location>
</feature>
<evidence type="ECO:0000256" key="1">
    <source>
        <dbReference type="SAM" id="Phobius"/>
    </source>
</evidence>
<dbReference type="EMBL" id="JAGGLD010000002">
    <property type="protein sequence ID" value="MBP2000856.1"/>
    <property type="molecule type" value="Genomic_DNA"/>
</dbReference>
<keyword evidence="3" id="KW-1185">Reference proteome</keyword>
<comment type="caution">
    <text evidence="2">The sequence shown here is derived from an EMBL/GenBank/DDBJ whole genome shotgun (WGS) entry which is preliminary data.</text>
</comment>
<keyword evidence="1" id="KW-0472">Membrane</keyword>
<accession>A0ABS4JGK7</accession>
<keyword evidence="1" id="KW-0812">Transmembrane</keyword>
<organism evidence="2 3">
    <name type="scientific">Paenibacillus shirakamiensis</name>
    <dbReference type="NCBI Taxonomy" id="1265935"/>
    <lineage>
        <taxon>Bacteria</taxon>
        <taxon>Bacillati</taxon>
        <taxon>Bacillota</taxon>
        <taxon>Bacilli</taxon>
        <taxon>Bacillales</taxon>
        <taxon>Paenibacillaceae</taxon>
        <taxon>Paenibacillus</taxon>
    </lineage>
</organism>
<dbReference type="RefSeq" id="WP_281069390.1">
    <property type="nucleotide sequence ID" value="NZ_JAGGLD010000002.1"/>
</dbReference>
<evidence type="ECO:0000313" key="3">
    <source>
        <dbReference type="Proteomes" id="UP001519288"/>
    </source>
</evidence>